<dbReference type="PANTHER" id="PTHR33321:SF12">
    <property type="entry name" value="PLANT BASIC SECRETORY PROTEIN (BSP) FAMILY PROTEIN"/>
    <property type="match status" value="1"/>
</dbReference>
<dbReference type="InterPro" id="IPR022409">
    <property type="entry name" value="PKD/Chitinase_dom"/>
</dbReference>
<reference evidence="2" key="1">
    <citation type="submission" date="2022-10" db="EMBL/GenBank/DDBJ databases">
        <authorList>
            <person name="Yu W.X."/>
        </authorList>
    </citation>
    <scope>NUCLEOTIDE SEQUENCE</scope>
    <source>
        <strain evidence="2">AAT</strain>
    </source>
</reference>
<dbReference type="RefSeq" id="WP_301191519.1">
    <property type="nucleotide sequence ID" value="NZ_JAPDPJ010000040.1"/>
</dbReference>
<dbReference type="Gene3D" id="2.60.120.260">
    <property type="entry name" value="Galactose-binding domain-like"/>
    <property type="match status" value="1"/>
</dbReference>
<keyword evidence="3" id="KW-1185">Reference proteome</keyword>
<dbReference type="AlphaFoldDB" id="A0AAE3M6Y3"/>
<evidence type="ECO:0000313" key="3">
    <source>
        <dbReference type="Proteomes" id="UP001209229"/>
    </source>
</evidence>
<gene>
    <name evidence="2" type="ORF">OM075_15880</name>
</gene>
<dbReference type="InterPro" id="IPR000601">
    <property type="entry name" value="PKD_dom"/>
</dbReference>
<evidence type="ECO:0000313" key="2">
    <source>
        <dbReference type="EMBL" id="MCW3787955.1"/>
    </source>
</evidence>
<dbReference type="Pfam" id="PF04450">
    <property type="entry name" value="BSP"/>
    <property type="match status" value="1"/>
</dbReference>
<comment type="caution">
    <text evidence="2">The sequence shown here is derived from an EMBL/GenBank/DDBJ whole genome shotgun (WGS) entry which is preliminary data.</text>
</comment>
<organism evidence="2 3">
    <name type="scientific">Plebeiibacterium sediminum</name>
    <dbReference type="NCBI Taxonomy" id="2992112"/>
    <lineage>
        <taxon>Bacteria</taxon>
        <taxon>Pseudomonadati</taxon>
        <taxon>Bacteroidota</taxon>
        <taxon>Bacteroidia</taxon>
        <taxon>Marinilabiliales</taxon>
        <taxon>Marinilabiliaceae</taxon>
        <taxon>Plebeiibacterium</taxon>
    </lineage>
</organism>
<dbReference type="SUPFAM" id="SSF49299">
    <property type="entry name" value="PKD domain"/>
    <property type="match status" value="1"/>
</dbReference>
<evidence type="ECO:0000259" key="1">
    <source>
        <dbReference type="PROSITE" id="PS50093"/>
    </source>
</evidence>
<dbReference type="SUPFAM" id="SSF49785">
    <property type="entry name" value="Galactose-binding domain-like"/>
    <property type="match status" value="1"/>
</dbReference>
<dbReference type="InterPro" id="IPR008979">
    <property type="entry name" value="Galactose-bd-like_sf"/>
</dbReference>
<dbReference type="Pfam" id="PF00801">
    <property type="entry name" value="PKD"/>
    <property type="match status" value="1"/>
</dbReference>
<dbReference type="CDD" id="cd00146">
    <property type="entry name" value="PKD"/>
    <property type="match status" value="1"/>
</dbReference>
<dbReference type="SMART" id="SM00089">
    <property type="entry name" value="PKD"/>
    <property type="match status" value="1"/>
</dbReference>
<sequence length="555" mass="62642">MTKIEAQTEFKFTDNPEGVLSSQYDDSPSGEDINNLIDNDLNSKYLTFHSSAWIVFEVKNPFILNKYIISSANDAPERDPLNWTLEGSFNGLSYHCIDIREGQDFVNRGQKKEFLIEDNVESYTFYRLSMTNNSGNILQLAEIEMYGVTGESFNELLVDFSTGSYHVTNRPISFINGSLNATSYQWAFEGASPKGSTDISPQVTYTNPGEYEVSLTAFDDVSTKTKTEIISIKDINDWSEFIYPEVQLECTNEDNPGYLMYLDLVKANGFESIQDFVKNCCLVIAQKLYFTVNEANDHNLRSIHYKLTEGGALSYKGGDVPNIEIGFDMEYLNSFSQKYGIDICADEIFGILCHEICHGYQNSPKNCGIYGSPNEYYGFIEGTADLARLLTGGFNPERYPSTGGSWIDGYNTTAFFYSWIQNSLLDEDFLKKLNLSAKQIDSWSLNEMLYQEYGQSVNSLWAQYQKSILNVGLDNRTEGKIDVWLTNNKSVLTINNLPEGVNNVIVYNLNGSVTLKEKKVGEESQVCLKIDNLDPGVYVVQVINKGIQKTQKIIK</sequence>
<dbReference type="PROSITE" id="PS50093">
    <property type="entry name" value="PKD"/>
    <property type="match status" value="1"/>
</dbReference>
<proteinExistence type="predicted"/>
<dbReference type="NCBIfam" id="TIGR04183">
    <property type="entry name" value="Por_Secre_tail"/>
    <property type="match status" value="1"/>
</dbReference>
<protein>
    <submittedName>
        <fullName evidence="2">Basic secretory protein-like protein</fullName>
    </submittedName>
</protein>
<dbReference type="PANTHER" id="PTHR33321">
    <property type="match status" value="1"/>
</dbReference>
<dbReference type="InterPro" id="IPR026444">
    <property type="entry name" value="Secre_tail"/>
</dbReference>
<dbReference type="EMBL" id="JAPDPJ010000040">
    <property type="protein sequence ID" value="MCW3787955.1"/>
    <property type="molecule type" value="Genomic_DNA"/>
</dbReference>
<feature type="domain" description="PKD" evidence="1">
    <location>
        <begin position="176"/>
        <end position="232"/>
    </location>
</feature>
<dbReference type="InterPro" id="IPR013783">
    <property type="entry name" value="Ig-like_fold"/>
</dbReference>
<name>A0AAE3M6Y3_9BACT</name>
<accession>A0AAE3M6Y3</accession>
<dbReference type="Gene3D" id="2.60.40.10">
    <property type="entry name" value="Immunoglobulins"/>
    <property type="match status" value="1"/>
</dbReference>
<dbReference type="Proteomes" id="UP001209229">
    <property type="component" value="Unassembled WGS sequence"/>
</dbReference>
<dbReference type="InterPro" id="IPR007541">
    <property type="entry name" value="Uncharacterised_BSP"/>
</dbReference>
<dbReference type="InterPro" id="IPR035986">
    <property type="entry name" value="PKD_dom_sf"/>
</dbReference>